<dbReference type="PANTHER" id="PTHR47245">
    <property type="entry name" value="PEPTIDYLPROLYL ISOMERASE"/>
    <property type="match status" value="1"/>
</dbReference>
<evidence type="ECO:0000256" key="1">
    <source>
        <dbReference type="ARBA" id="ARBA00000971"/>
    </source>
</evidence>
<dbReference type="Gene3D" id="3.10.50.40">
    <property type="match status" value="1"/>
</dbReference>
<dbReference type="PANTHER" id="PTHR47245:SF1">
    <property type="entry name" value="FOLDASE PROTEIN PRSA"/>
    <property type="match status" value="1"/>
</dbReference>
<dbReference type="EC" id="5.2.1.8" evidence="2"/>
<feature type="domain" description="PpiC" evidence="8">
    <location>
        <begin position="198"/>
        <end position="305"/>
    </location>
</feature>
<name>A0AAU7CSB3_9BACT</name>
<dbReference type="Gene3D" id="1.10.4030.10">
    <property type="entry name" value="Porin chaperone SurA, peptide-binding domain"/>
    <property type="match status" value="1"/>
</dbReference>
<dbReference type="SUPFAM" id="SSF54534">
    <property type="entry name" value="FKBP-like"/>
    <property type="match status" value="1"/>
</dbReference>
<evidence type="ECO:0000256" key="7">
    <source>
        <dbReference type="SAM" id="MobiDB-lite"/>
    </source>
</evidence>
<feature type="region of interest" description="Disordered" evidence="7">
    <location>
        <begin position="371"/>
        <end position="425"/>
    </location>
</feature>
<proteinExistence type="predicted"/>
<dbReference type="GO" id="GO:0003755">
    <property type="term" value="F:peptidyl-prolyl cis-trans isomerase activity"/>
    <property type="evidence" value="ECO:0007669"/>
    <property type="project" value="UniProtKB-KW"/>
</dbReference>
<gene>
    <name evidence="9" type="ORF">V5E97_20060</name>
</gene>
<accession>A0AAU7CSB3</accession>
<comment type="catalytic activity">
    <reaction evidence="1">
        <text>[protein]-peptidylproline (omega=180) = [protein]-peptidylproline (omega=0)</text>
        <dbReference type="Rhea" id="RHEA:16237"/>
        <dbReference type="Rhea" id="RHEA-COMP:10747"/>
        <dbReference type="Rhea" id="RHEA-COMP:10748"/>
        <dbReference type="ChEBI" id="CHEBI:83833"/>
        <dbReference type="ChEBI" id="CHEBI:83834"/>
        <dbReference type="EC" id="5.2.1.8"/>
    </reaction>
</comment>
<reference evidence="9" key="1">
    <citation type="submission" date="2024-05" db="EMBL/GenBank/DDBJ databases">
        <title>Planctomycetes of the genus Singulisphaera possess chitinolytic capabilities.</title>
        <authorList>
            <person name="Ivanova A."/>
        </authorList>
    </citation>
    <scope>NUCLEOTIDE SEQUENCE</scope>
    <source>
        <strain evidence="9">Ch08T</strain>
    </source>
</reference>
<evidence type="ECO:0000256" key="5">
    <source>
        <dbReference type="ARBA" id="ARBA00023235"/>
    </source>
</evidence>
<evidence type="ECO:0000259" key="8">
    <source>
        <dbReference type="PROSITE" id="PS50198"/>
    </source>
</evidence>
<feature type="compositionally biased region" description="Polar residues" evidence="7">
    <location>
        <begin position="372"/>
        <end position="387"/>
    </location>
</feature>
<keyword evidence="5 6" id="KW-0413">Isomerase</keyword>
<dbReference type="InterPro" id="IPR046357">
    <property type="entry name" value="PPIase_dom_sf"/>
</dbReference>
<keyword evidence="4 6" id="KW-0697">Rotamase</keyword>
<protein>
    <recommendedName>
        <fullName evidence="2">peptidylprolyl isomerase</fullName>
        <ecNumber evidence="2">5.2.1.8</ecNumber>
    </recommendedName>
</protein>
<dbReference type="RefSeq" id="WP_406701081.1">
    <property type="nucleotide sequence ID" value="NZ_CP155447.1"/>
</dbReference>
<dbReference type="PROSITE" id="PS50198">
    <property type="entry name" value="PPIC_PPIASE_2"/>
    <property type="match status" value="1"/>
</dbReference>
<sequence>MVARTRGRISQAMLFTLASVGVFDGSEALAQGYFNRAKPAKKAEAAPSKDQAPPAAFSQAEIPKVEMTRIPVNPDDAIATVNGQKITRQQLADECVARQGEEILDTLVARTLIDQALRAKKLEVTAVEIDNEIENVAQNVAHVGREAWLRTLAKERNISPTQYARDIIYPALALRKLADKKVQVTAEDMRDSFEAQYGEKIRCRLIMVDKLPAAQGIWEELRKNPAGFEKLAQERSMDAGSRSLGGLLAEPISRHAHPRNVSDAAFRQLVDGDAQDKDPSHKPKDGDFTGPIQVAEATWIILKREGLIEGNKNANPKDERIRKNVYDMIYEVKLKEAMSTTFVELMDAAAIDNKLTGHVKLANEKVAENELDTNVQLMSDPGRSQTEAGEPQAAPASSPKLPTPAAASADVVKQVESLQRAPVKR</sequence>
<evidence type="ECO:0000256" key="2">
    <source>
        <dbReference type="ARBA" id="ARBA00013194"/>
    </source>
</evidence>
<evidence type="ECO:0000256" key="6">
    <source>
        <dbReference type="PROSITE-ProRule" id="PRU00278"/>
    </source>
</evidence>
<dbReference type="EMBL" id="CP155447">
    <property type="protein sequence ID" value="XBH08249.1"/>
    <property type="molecule type" value="Genomic_DNA"/>
</dbReference>
<dbReference type="InterPro" id="IPR050245">
    <property type="entry name" value="PrsA_foldase"/>
</dbReference>
<dbReference type="InterPro" id="IPR027304">
    <property type="entry name" value="Trigger_fact/SurA_dom_sf"/>
</dbReference>
<organism evidence="9">
    <name type="scientific">Singulisphaera sp. Ch08</name>
    <dbReference type="NCBI Taxonomy" id="3120278"/>
    <lineage>
        <taxon>Bacteria</taxon>
        <taxon>Pseudomonadati</taxon>
        <taxon>Planctomycetota</taxon>
        <taxon>Planctomycetia</taxon>
        <taxon>Isosphaerales</taxon>
        <taxon>Isosphaeraceae</taxon>
        <taxon>Singulisphaera</taxon>
    </lineage>
</organism>
<evidence type="ECO:0000256" key="4">
    <source>
        <dbReference type="ARBA" id="ARBA00023110"/>
    </source>
</evidence>
<dbReference type="InterPro" id="IPR000297">
    <property type="entry name" value="PPIase_PpiC"/>
</dbReference>
<evidence type="ECO:0000256" key="3">
    <source>
        <dbReference type="ARBA" id="ARBA00022729"/>
    </source>
</evidence>
<dbReference type="SUPFAM" id="SSF109998">
    <property type="entry name" value="Triger factor/SurA peptide-binding domain-like"/>
    <property type="match status" value="1"/>
</dbReference>
<dbReference type="AlphaFoldDB" id="A0AAU7CSB3"/>
<evidence type="ECO:0000313" key="9">
    <source>
        <dbReference type="EMBL" id="XBH08249.1"/>
    </source>
</evidence>
<keyword evidence="3" id="KW-0732">Signal</keyword>